<dbReference type="EMBL" id="CP019640">
    <property type="protein sequence ID" value="AQQ53861.1"/>
    <property type="molecule type" value="Genomic_DNA"/>
</dbReference>
<dbReference type="PRINTS" id="PR00039">
    <property type="entry name" value="HTHLYSR"/>
</dbReference>
<reference evidence="6 7" key="1">
    <citation type="submission" date="2017-02" db="EMBL/GenBank/DDBJ databases">
        <title>The complete genomic sequence of a novel cold adapted crude oil-degrading bacterium Planococcus qaidamina Y42.</title>
        <authorList>
            <person name="Yang R."/>
        </authorList>
    </citation>
    <scope>NUCLEOTIDE SEQUENCE [LARGE SCALE GENOMIC DNA]</scope>
    <source>
        <strain evidence="6 7">Y42</strain>
    </source>
</reference>
<keyword evidence="7" id="KW-1185">Reference proteome</keyword>
<evidence type="ECO:0000313" key="7">
    <source>
        <dbReference type="Proteomes" id="UP000188184"/>
    </source>
</evidence>
<evidence type="ECO:0000313" key="6">
    <source>
        <dbReference type="EMBL" id="AQQ53861.1"/>
    </source>
</evidence>
<evidence type="ECO:0000256" key="4">
    <source>
        <dbReference type="ARBA" id="ARBA00023163"/>
    </source>
</evidence>
<dbReference type="OrthoDB" id="107670at2"/>
<dbReference type="PANTHER" id="PTHR30126">
    <property type="entry name" value="HTH-TYPE TRANSCRIPTIONAL REGULATOR"/>
    <property type="match status" value="1"/>
</dbReference>
<dbReference type="SUPFAM" id="SSF53850">
    <property type="entry name" value="Periplasmic binding protein-like II"/>
    <property type="match status" value="1"/>
</dbReference>
<dbReference type="RefSeq" id="WP_077589760.1">
    <property type="nucleotide sequence ID" value="NZ_CP019640.1"/>
</dbReference>
<evidence type="ECO:0000259" key="5">
    <source>
        <dbReference type="PROSITE" id="PS50931"/>
    </source>
</evidence>
<feature type="domain" description="HTH lysR-type" evidence="5">
    <location>
        <begin position="1"/>
        <end position="57"/>
    </location>
</feature>
<dbReference type="PANTHER" id="PTHR30126:SF78">
    <property type="entry name" value="HTH LYSR-TYPE DOMAIN-CONTAINING PROTEIN"/>
    <property type="match status" value="1"/>
</dbReference>
<dbReference type="Proteomes" id="UP000188184">
    <property type="component" value="Chromosome"/>
</dbReference>
<organism evidence="6 7">
    <name type="scientific">Planococcus lenghuensis</name>
    <dbReference type="NCBI Taxonomy" id="2213202"/>
    <lineage>
        <taxon>Bacteria</taxon>
        <taxon>Bacillati</taxon>
        <taxon>Bacillota</taxon>
        <taxon>Bacilli</taxon>
        <taxon>Bacillales</taxon>
        <taxon>Caryophanaceae</taxon>
        <taxon>Planococcus</taxon>
    </lineage>
</organism>
<dbReference type="GO" id="GO:0003700">
    <property type="term" value="F:DNA-binding transcription factor activity"/>
    <property type="evidence" value="ECO:0007669"/>
    <property type="project" value="InterPro"/>
</dbReference>
<dbReference type="InterPro" id="IPR000847">
    <property type="entry name" value="LysR_HTH_N"/>
</dbReference>
<proteinExistence type="inferred from homology"/>
<keyword evidence="2" id="KW-0805">Transcription regulation</keyword>
<dbReference type="Gene3D" id="1.10.10.10">
    <property type="entry name" value="Winged helix-like DNA-binding domain superfamily/Winged helix DNA-binding domain"/>
    <property type="match status" value="1"/>
</dbReference>
<protein>
    <submittedName>
        <fullName evidence="6">LysR family transcriptional regulator</fullName>
    </submittedName>
</protein>
<dbReference type="KEGG" id="pmar:B0X71_12685"/>
<dbReference type="Gene3D" id="3.40.190.290">
    <property type="match status" value="1"/>
</dbReference>
<evidence type="ECO:0000256" key="1">
    <source>
        <dbReference type="ARBA" id="ARBA00009437"/>
    </source>
</evidence>
<keyword evidence="3" id="KW-0238">DNA-binding</keyword>
<dbReference type="Pfam" id="PF00126">
    <property type="entry name" value="HTH_1"/>
    <property type="match status" value="1"/>
</dbReference>
<dbReference type="InterPro" id="IPR005119">
    <property type="entry name" value="LysR_subst-bd"/>
</dbReference>
<evidence type="ECO:0000256" key="2">
    <source>
        <dbReference type="ARBA" id="ARBA00023015"/>
    </source>
</evidence>
<dbReference type="SUPFAM" id="SSF46785">
    <property type="entry name" value="Winged helix' DNA-binding domain"/>
    <property type="match status" value="1"/>
</dbReference>
<dbReference type="Pfam" id="PF03466">
    <property type="entry name" value="LysR_substrate"/>
    <property type="match status" value="1"/>
</dbReference>
<sequence length="295" mass="33746">MASEELILKVLAEERNMRKAAERLFLSQPALSQRLQNIEKEWGEQLFVRSQKGLMPTPAGELVIRFASETLERKEEVFEMLHTLSSKVHGTLRIACASIIGQNWLPKVLKDFVTVYPDAKISLITGWSSEIVRALYEGEAHIGIVRGHTDWKGTKIHLFQDPLYLVDKEMQTMDEVSRTDRPFIQFKSDSNYYEEIRQWWQKHFDSNPKRQITVDQIETCRQMALNGIGYAILPAITLSDLKGVHTIPLAGEGEETELTRDTWLIGYESAFELRQVSAFVDIVQEHAVRLTAKGG</sequence>
<dbReference type="InterPro" id="IPR036390">
    <property type="entry name" value="WH_DNA-bd_sf"/>
</dbReference>
<dbReference type="CDD" id="cd05466">
    <property type="entry name" value="PBP2_LTTR_substrate"/>
    <property type="match status" value="1"/>
</dbReference>
<dbReference type="GO" id="GO:0000976">
    <property type="term" value="F:transcription cis-regulatory region binding"/>
    <property type="evidence" value="ECO:0007669"/>
    <property type="project" value="TreeGrafter"/>
</dbReference>
<dbReference type="InterPro" id="IPR036388">
    <property type="entry name" value="WH-like_DNA-bd_sf"/>
</dbReference>
<comment type="similarity">
    <text evidence="1">Belongs to the LysR transcriptional regulatory family.</text>
</comment>
<keyword evidence="4" id="KW-0804">Transcription</keyword>
<name>A0A1Q2L0A2_9BACL</name>
<dbReference type="PROSITE" id="PS50931">
    <property type="entry name" value="HTH_LYSR"/>
    <property type="match status" value="1"/>
</dbReference>
<accession>A0A1Q2L0A2</accession>
<evidence type="ECO:0000256" key="3">
    <source>
        <dbReference type="ARBA" id="ARBA00023125"/>
    </source>
</evidence>
<dbReference type="AlphaFoldDB" id="A0A1Q2L0A2"/>
<gene>
    <name evidence="6" type="ORF">B0X71_12685</name>
</gene>